<organism evidence="9 10">
    <name type="scientific">Microbotryum silenes-dioicae</name>
    <dbReference type="NCBI Taxonomy" id="796604"/>
    <lineage>
        <taxon>Eukaryota</taxon>
        <taxon>Fungi</taxon>
        <taxon>Dikarya</taxon>
        <taxon>Basidiomycota</taxon>
        <taxon>Pucciniomycotina</taxon>
        <taxon>Microbotryomycetes</taxon>
        <taxon>Microbotryales</taxon>
        <taxon>Microbotryaceae</taxon>
        <taxon>Microbotryum</taxon>
    </lineage>
</organism>
<dbReference type="GO" id="GO:0004359">
    <property type="term" value="F:glutaminase activity"/>
    <property type="evidence" value="ECO:0007669"/>
    <property type="project" value="UniProtKB-EC"/>
</dbReference>
<dbReference type="AlphaFoldDB" id="A0A2X0M9I3"/>
<dbReference type="PANTHER" id="PTHR31559:SF0">
    <property type="entry name" value="PYRIDOXAL 5'-PHOSPHATE SYNTHASE SUBUNIT SNO1-RELATED"/>
    <property type="match status" value="1"/>
</dbReference>
<dbReference type="NCBIfam" id="TIGR03800">
    <property type="entry name" value="PLP_synth_Pdx2"/>
    <property type="match status" value="1"/>
</dbReference>
<keyword evidence="5" id="KW-0456">Lyase</keyword>
<evidence type="ECO:0000256" key="2">
    <source>
        <dbReference type="ARBA" id="ARBA00012918"/>
    </source>
</evidence>
<dbReference type="PROSITE" id="PS01236">
    <property type="entry name" value="PDXT_SNO_1"/>
    <property type="match status" value="1"/>
</dbReference>
<evidence type="ECO:0000256" key="4">
    <source>
        <dbReference type="ARBA" id="ARBA00022962"/>
    </source>
</evidence>
<feature type="binding site" evidence="8">
    <location>
        <position position="123"/>
    </location>
    <ligand>
        <name>L-glutamine</name>
        <dbReference type="ChEBI" id="CHEBI:58359"/>
    </ligand>
</feature>
<keyword evidence="10" id="KW-1185">Reference proteome</keyword>
<dbReference type="EMBL" id="FQNC01000046">
    <property type="protein sequence ID" value="SGY69315.1"/>
    <property type="molecule type" value="Genomic_DNA"/>
</dbReference>
<feature type="binding site" evidence="8">
    <location>
        <begin position="57"/>
        <end position="59"/>
    </location>
    <ligand>
        <name>L-glutamine</name>
        <dbReference type="ChEBI" id="CHEBI:58359"/>
    </ligand>
</feature>
<dbReference type="PANTHER" id="PTHR31559">
    <property type="entry name" value="PYRIDOXAL 5'-PHOSPHATE SYNTHASE SUBUNIT SNO"/>
    <property type="match status" value="1"/>
</dbReference>
<evidence type="ECO:0000256" key="7">
    <source>
        <dbReference type="PIRSR" id="PIRSR005639-1"/>
    </source>
</evidence>
<dbReference type="Gene3D" id="3.40.50.880">
    <property type="match status" value="1"/>
</dbReference>
<sequence>MVQPSHSLTIGVLALQGSFAEHVEILRSLSLPPGASVIGVRTPSELERCRALIIPGGESTTMSLVAQRGGMLEPLKRFVEDARHSRGKAVYGTCAGMILLAKEVIGAKEGYEGLQGVDCRIVRNQYGRQVLANPTFRQVESFAHPLEISSLASSSIPYNAIFIRAPVIHSLIPPHDASSPQVEVLVRVPRSVLPSPTKAAIAVGGASELGPDADVVMLRQGDILMTSFHPELTPDTRIHDWWCRTMVFKE</sequence>
<dbReference type="SUPFAM" id="SSF52317">
    <property type="entry name" value="Class I glutamine amidotransferase-like"/>
    <property type="match status" value="1"/>
</dbReference>
<evidence type="ECO:0000256" key="5">
    <source>
        <dbReference type="ARBA" id="ARBA00023239"/>
    </source>
</evidence>
<reference evidence="9 10" key="1">
    <citation type="submission" date="2016-11" db="EMBL/GenBank/DDBJ databases">
        <authorList>
            <person name="Jaros S."/>
            <person name="Januszkiewicz K."/>
            <person name="Wedrychowicz H."/>
        </authorList>
    </citation>
    <scope>NUCLEOTIDE SEQUENCE [LARGE SCALE GENOMIC DNA]</scope>
</reference>
<dbReference type="PROSITE" id="PS51130">
    <property type="entry name" value="PDXT_SNO_2"/>
    <property type="match status" value="1"/>
</dbReference>
<dbReference type="GO" id="GO:0005829">
    <property type="term" value="C:cytosol"/>
    <property type="evidence" value="ECO:0007669"/>
    <property type="project" value="TreeGrafter"/>
</dbReference>
<comment type="catalytic activity">
    <reaction evidence="6">
        <text>L-glutamine + H2O = L-glutamate + NH4(+)</text>
        <dbReference type="Rhea" id="RHEA:15889"/>
        <dbReference type="ChEBI" id="CHEBI:15377"/>
        <dbReference type="ChEBI" id="CHEBI:28938"/>
        <dbReference type="ChEBI" id="CHEBI:29985"/>
        <dbReference type="ChEBI" id="CHEBI:58359"/>
        <dbReference type="EC" id="3.5.1.2"/>
    </reaction>
</comment>
<evidence type="ECO:0000256" key="6">
    <source>
        <dbReference type="ARBA" id="ARBA00049534"/>
    </source>
</evidence>
<dbReference type="CDD" id="cd01749">
    <property type="entry name" value="GATase1_PB"/>
    <property type="match status" value="1"/>
</dbReference>
<keyword evidence="3" id="KW-0378">Hydrolase</keyword>
<feature type="binding site" evidence="8">
    <location>
        <begin position="163"/>
        <end position="164"/>
    </location>
    <ligand>
        <name>L-glutamine</name>
        <dbReference type="ChEBI" id="CHEBI:58359"/>
    </ligand>
</feature>
<dbReference type="PIRSF" id="PIRSF005639">
    <property type="entry name" value="Glut_amidoT_SNO"/>
    <property type="match status" value="1"/>
</dbReference>
<dbReference type="PROSITE" id="PS51273">
    <property type="entry name" value="GATASE_TYPE_1"/>
    <property type="match status" value="1"/>
</dbReference>
<feature type="active site" description="Nucleophile" evidence="7">
    <location>
        <position position="94"/>
    </location>
</feature>
<dbReference type="EC" id="3.5.1.2" evidence="2"/>
<dbReference type="InterPro" id="IPR029062">
    <property type="entry name" value="Class_I_gatase-like"/>
</dbReference>
<dbReference type="GO" id="GO:0016829">
    <property type="term" value="F:lyase activity"/>
    <property type="evidence" value="ECO:0007669"/>
    <property type="project" value="UniProtKB-KW"/>
</dbReference>
<accession>A0A2X0M9I3</accession>
<dbReference type="InterPro" id="IPR002161">
    <property type="entry name" value="PdxT/SNO"/>
</dbReference>
<gene>
    <name evidence="9" type="primary">BQ5605_C004g02993</name>
    <name evidence="9" type="ORF">BQ5605_C004G02993</name>
</gene>
<evidence type="ECO:0000256" key="3">
    <source>
        <dbReference type="ARBA" id="ARBA00022801"/>
    </source>
</evidence>
<evidence type="ECO:0000256" key="1">
    <source>
        <dbReference type="ARBA" id="ARBA00008345"/>
    </source>
</evidence>
<dbReference type="GO" id="GO:0042823">
    <property type="term" value="P:pyridoxal phosphate biosynthetic process"/>
    <property type="evidence" value="ECO:0007669"/>
    <property type="project" value="InterPro"/>
</dbReference>
<proteinExistence type="inferred from homology"/>
<keyword evidence="4" id="KW-0315">Glutamine amidotransferase</keyword>
<dbReference type="Proteomes" id="UP000249464">
    <property type="component" value="Unassembled WGS sequence"/>
</dbReference>
<dbReference type="InterPro" id="IPR021196">
    <property type="entry name" value="PdxT/SNO_CS"/>
</dbReference>
<dbReference type="Pfam" id="PF01174">
    <property type="entry name" value="SNO"/>
    <property type="match status" value="1"/>
</dbReference>
<dbReference type="GO" id="GO:0008614">
    <property type="term" value="P:pyridoxine metabolic process"/>
    <property type="evidence" value="ECO:0007669"/>
    <property type="project" value="TreeGrafter"/>
</dbReference>
<feature type="active site" description="Charge relay system" evidence="7">
    <location>
        <position position="229"/>
    </location>
</feature>
<evidence type="ECO:0000313" key="10">
    <source>
        <dbReference type="Proteomes" id="UP000249464"/>
    </source>
</evidence>
<name>A0A2X0M9I3_9BASI</name>
<feature type="active site" description="Charge relay system" evidence="7">
    <location>
        <position position="231"/>
    </location>
</feature>
<dbReference type="STRING" id="796604.A0A2X0M9I3"/>
<protein>
    <recommendedName>
        <fullName evidence="2">glutaminase</fullName>
        <ecNumber evidence="2">3.5.1.2</ecNumber>
    </recommendedName>
</protein>
<evidence type="ECO:0000256" key="8">
    <source>
        <dbReference type="PIRSR" id="PIRSR005639-2"/>
    </source>
</evidence>
<dbReference type="GO" id="GO:1903600">
    <property type="term" value="C:glutaminase complex"/>
    <property type="evidence" value="ECO:0007669"/>
    <property type="project" value="TreeGrafter"/>
</dbReference>
<evidence type="ECO:0000313" key="9">
    <source>
        <dbReference type="EMBL" id="SGY69315.1"/>
    </source>
</evidence>
<comment type="similarity">
    <text evidence="1">Belongs to the glutaminase PdxT/SNO family.</text>
</comment>